<dbReference type="HAMAP" id="MF_03109">
    <property type="entry name" value="Sey1"/>
    <property type="match status" value="1"/>
</dbReference>
<dbReference type="InterPro" id="IPR008803">
    <property type="entry name" value="RHD3/Sey1"/>
</dbReference>
<keyword evidence="6 8" id="KW-0342">GTP-binding</keyword>
<dbReference type="HOGENOM" id="CLU_011270_0_0_1"/>
<dbReference type="SUPFAM" id="SSF52540">
    <property type="entry name" value="P-loop containing nucleoside triphosphate hydrolases"/>
    <property type="match status" value="1"/>
</dbReference>
<feature type="topological domain" description="Lumenal" evidence="8">
    <location>
        <begin position="713"/>
        <end position="715"/>
    </location>
</feature>
<dbReference type="KEGG" id="kng:KNAG_0M01070"/>
<accession>J7RDP2</accession>
<protein>
    <recommendedName>
        <fullName evidence="11">GB1/RHD3-type G domain-containing protein</fullName>
    </recommendedName>
</protein>
<evidence type="ECO:0000256" key="10">
    <source>
        <dbReference type="SAM" id="Phobius"/>
    </source>
</evidence>
<dbReference type="OMA" id="SYAHEEE"/>
<dbReference type="InterPro" id="IPR030386">
    <property type="entry name" value="G_GB1_RHD3_dom"/>
</dbReference>
<dbReference type="GO" id="GO:0032541">
    <property type="term" value="C:cortical endoplasmic reticulum"/>
    <property type="evidence" value="ECO:0007669"/>
    <property type="project" value="EnsemblFungi"/>
</dbReference>
<dbReference type="InterPro" id="IPR027417">
    <property type="entry name" value="P-loop_NTPase"/>
</dbReference>
<comment type="similarity">
    <text evidence="8">Belongs to the TRAFAC class dynamin-like GTPase superfamily. GB1/RHD3 GTPase family. RHD3 subfamily.</text>
</comment>
<proteinExistence type="inferred from homology"/>
<dbReference type="EMBL" id="HE978326">
    <property type="protein sequence ID" value="CCK72960.1"/>
    <property type="molecule type" value="Genomic_DNA"/>
</dbReference>
<feature type="domain" description="GB1/RHD3-type G" evidence="11">
    <location>
        <begin position="43"/>
        <end position="275"/>
    </location>
</feature>
<dbReference type="OrthoDB" id="1597724at2759"/>
<dbReference type="AlphaFoldDB" id="J7RDP2"/>
<dbReference type="Proteomes" id="UP000006310">
    <property type="component" value="Chromosome 13"/>
</dbReference>
<evidence type="ECO:0000259" key="11">
    <source>
        <dbReference type="PROSITE" id="PS51715"/>
    </source>
</evidence>
<evidence type="ECO:0000313" key="12">
    <source>
        <dbReference type="EMBL" id="CCK72960.1"/>
    </source>
</evidence>
<name>J7RDP2_HUIN7</name>
<keyword evidence="7 8" id="KW-0472">Membrane</keyword>
<dbReference type="RefSeq" id="XP_022467204.1">
    <property type="nucleotide sequence ID" value="XM_022610960.1"/>
</dbReference>
<evidence type="ECO:0000256" key="8">
    <source>
        <dbReference type="HAMAP-Rule" id="MF_03109"/>
    </source>
</evidence>
<keyword evidence="5 8" id="KW-1133">Transmembrane helix</keyword>
<dbReference type="Pfam" id="PF05879">
    <property type="entry name" value="RHD3_GTPase"/>
    <property type="match status" value="1"/>
</dbReference>
<reference evidence="12 13" key="1">
    <citation type="journal article" date="2011" name="Proc. Natl. Acad. Sci. U.S.A.">
        <title>Evolutionary erosion of yeast sex chromosomes by mating-type switching accidents.</title>
        <authorList>
            <person name="Gordon J.L."/>
            <person name="Armisen D."/>
            <person name="Proux-Wera E."/>
            <person name="Oheigeartaigh S.S."/>
            <person name="Byrne K.P."/>
            <person name="Wolfe K.H."/>
        </authorList>
    </citation>
    <scope>NUCLEOTIDE SEQUENCE [LARGE SCALE GENOMIC DNA]</scope>
    <source>
        <strain evidence="13">ATCC MYA-139 / BCRC 22969 / CBS 8797 / CCRC 22969 / KCTC 17520 / NBRC 10181 / NCYC 3082</strain>
    </source>
</reference>
<dbReference type="CDD" id="cd01851">
    <property type="entry name" value="GBP"/>
    <property type="match status" value="1"/>
</dbReference>
<dbReference type="Gene3D" id="3.40.50.300">
    <property type="entry name" value="P-loop containing nucleotide triphosphate hydrolases"/>
    <property type="match status" value="1"/>
</dbReference>
<comment type="subcellular location">
    <subcellularLocation>
        <location evidence="8">Endoplasmic reticulum membrane</location>
        <topology evidence="8">Multi-pass membrane protein</topology>
    </subcellularLocation>
    <text evidence="8">Enriched in the cortical ER. Concentrated in punctae along the ER tubules.</text>
</comment>
<dbReference type="PANTHER" id="PTHR45923:SF2">
    <property type="entry name" value="PROTEIN SEY1"/>
    <property type="match status" value="1"/>
</dbReference>
<organism evidence="12 13">
    <name type="scientific">Huiozyma naganishii (strain ATCC MYA-139 / BCRC 22969 / CBS 8797 / KCTC 17520 / NBRC 10181 / NCYC 3082 / Yp74L-3)</name>
    <name type="common">Yeast</name>
    <name type="synonym">Kazachstania naganishii</name>
    <dbReference type="NCBI Taxonomy" id="1071383"/>
    <lineage>
        <taxon>Eukaryota</taxon>
        <taxon>Fungi</taxon>
        <taxon>Dikarya</taxon>
        <taxon>Ascomycota</taxon>
        <taxon>Saccharomycotina</taxon>
        <taxon>Saccharomycetes</taxon>
        <taxon>Saccharomycetales</taxon>
        <taxon>Saccharomycetaceae</taxon>
        <taxon>Huiozyma</taxon>
    </lineage>
</organism>
<dbReference type="PANTHER" id="PTHR45923">
    <property type="entry name" value="PROTEIN SEY1"/>
    <property type="match status" value="1"/>
</dbReference>
<dbReference type="GO" id="GO:0005789">
    <property type="term" value="C:endoplasmic reticulum membrane"/>
    <property type="evidence" value="ECO:0007669"/>
    <property type="project" value="UniProtKB-SubCell"/>
</dbReference>
<dbReference type="GO" id="GO:0005525">
    <property type="term" value="F:GTP binding"/>
    <property type="evidence" value="ECO:0007669"/>
    <property type="project" value="UniProtKB-UniRule"/>
</dbReference>
<dbReference type="PROSITE" id="PS51715">
    <property type="entry name" value="G_GB1_RHD3"/>
    <property type="match status" value="1"/>
</dbReference>
<feature type="transmembrane region" description="Helical" evidence="10">
    <location>
        <begin position="685"/>
        <end position="705"/>
    </location>
</feature>
<evidence type="ECO:0000256" key="3">
    <source>
        <dbReference type="ARBA" id="ARBA00022801"/>
    </source>
</evidence>
<evidence type="ECO:0000256" key="6">
    <source>
        <dbReference type="ARBA" id="ARBA00023134"/>
    </source>
</evidence>
<evidence type="ECO:0000256" key="2">
    <source>
        <dbReference type="ARBA" id="ARBA00022741"/>
    </source>
</evidence>
<feature type="binding site" evidence="8">
    <location>
        <begin position="53"/>
        <end position="60"/>
    </location>
    <ligand>
        <name>GTP</name>
        <dbReference type="ChEBI" id="CHEBI:37565"/>
    </ligand>
</feature>
<sequence length="795" mass="91444">MGAAGEPHAMQLIDEQKRFARNEVVSYFDEVRKLRDAADRGVDEPYHIVSVFGSQSSGKSTLLNVLFHTAFDTMDAQLKRQQTTRGIWLAHTNRVTTTADGDDEATSGTRCPDIFVLDVEGSDGSERGEDQDFERKAALFALAVSEVLIVNIWEQQIGLYQGNNMALLKTVFEVNLSLFGTSQRKNKVLLLFVIRDHVGITPLESLSESLTKELKKVWSTLNKPTDCQDISLYDFFDLQFVGLAHKFLQQEKFTKDVQELGDQFVAPNGIFKPQYHQQLPMDGWCMYADSCWEQIENNKDLDLPTQQILVARFKTNEILNECLEQHFQTFNERIETKKMDKLALIDALRETKSSCLEDYDKLASHYNKKVYLENKEVLDDKIGDNFVPVIDGFMEQLGIKLLNNLTVSAKDPLREGSFIDRLTELQSGILEEYSITLSDFQSCNLLRSTEEGNERFKEFVELTVQDIKQQEIKYILKKIKKNLSFQIKDDTIALLSNPTESVWDHVMQKFNANIDVNLVKYRKDASEDSVGYDFQVGLTSEENDITYQQIRFFAWSILSNVVHDYLKPDTIVSILRDRFENKFRYDDNDSPIMWKNEAQIDESFRIAKEHALEVFNVLCIAKDSNNVEIVPDVDLAEGEDKYDVDSGVYHMERFAHLLNESEKEKVLKQFRRQINVSVIDSKRSIITATTHIPIWIYGLIVVLGWNEFMYVLRNPLYVSLLLMGFVGFFFLNKFGLWTPVLNVVQTAVGESRATIKSKLKEFVMEDDDIKKPVIQEPITPEDSMDEKSEKAMDSE</sequence>
<keyword evidence="3 8" id="KW-0378">Hydrolase</keyword>
<dbReference type="InterPro" id="IPR046758">
    <property type="entry name" value="Sey1/RHD3-like_3HB"/>
</dbReference>
<dbReference type="GO" id="GO:0048309">
    <property type="term" value="P:endoplasmic reticulum inheritance"/>
    <property type="evidence" value="ECO:0007669"/>
    <property type="project" value="EnsemblFungi"/>
</dbReference>
<keyword evidence="4 8" id="KW-0256">Endoplasmic reticulum</keyword>
<evidence type="ECO:0000256" key="1">
    <source>
        <dbReference type="ARBA" id="ARBA00022692"/>
    </source>
</evidence>
<feature type="compositionally biased region" description="Basic and acidic residues" evidence="9">
    <location>
        <begin position="785"/>
        <end position="795"/>
    </location>
</feature>
<feature type="topological domain" description="Cytoplasmic" evidence="8">
    <location>
        <begin position="1"/>
        <end position="691"/>
    </location>
</feature>
<dbReference type="eggNOG" id="KOG2203">
    <property type="taxonomic scope" value="Eukaryota"/>
</dbReference>
<keyword evidence="13" id="KW-1185">Reference proteome</keyword>
<keyword evidence="1 8" id="KW-0812">Transmembrane</keyword>
<dbReference type="GeneID" id="34528740"/>
<evidence type="ECO:0000313" key="13">
    <source>
        <dbReference type="Proteomes" id="UP000006310"/>
    </source>
</evidence>
<dbReference type="GO" id="GO:0016320">
    <property type="term" value="P:endoplasmic reticulum membrane fusion"/>
    <property type="evidence" value="ECO:0007669"/>
    <property type="project" value="EnsemblFungi"/>
</dbReference>
<feature type="topological domain" description="Cytoplasmic" evidence="8">
    <location>
        <begin position="737"/>
        <end position="795"/>
    </location>
</feature>
<keyword evidence="2 8" id="KW-0547">Nucleotide-binding</keyword>
<feature type="region of interest" description="Disordered" evidence="9">
    <location>
        <begin position="773"/>
        <end position="795"/>
    </location>
</feature>
<evidence type="ECO:0000256" key="5">
    <source>
        <dbReference type="ARBA" id="ARBA00022989"/>
    </source>
</evidence>
<reference evidence="13" key="2">
    <citation type="submission" date="2012-08" db="EMBL/GenBank/DDBJ databases">
        <title>Genome sequence of Kazachstania naganishii.</title>
        <authorList>
            <person name="Gordon J.L."/>
            <person name="Armisen D."/>
            <person name="Proux-Wera E."/>
            <person name="OhEigeartaigh S.S."/>
            <person name="Byrne K.P."/>
            <person name="Wolfe K.H."/>
        </authorList>
    </citation>
    <scope>NUCLEOTIDE SEQUENCE [LARGE SCALE GENOMIC DNA]</scope>
    <source>
        <strain evidence="13">ATCC MYA-139 / BCRC 22969 / CBS 8797 / CCRC 22969 / KCTC 17520 / NBRC 10181 / NCYC 3082</strain>
    </source>
</reference>
<evidence type="ECO:0000256" key="9">
    <source>
        <dbReference type="SAM" id="MobiDB-lite"/>
    </source>
</evidence>
<feature type="transmembrane region" description="Helical" evidence="10">
    <location>
        <begin position="717"/>
        <end position="737"/>
    </location>
</feature>
<gene>
    <name evidence="12" type="primary">KNAG0M01070</name>
    <name evidence="8" type="synonym">SEY1</name>
    <name evidence="12" type="ordered locus">KNAG_0M01070</name>
</gene>
<evidence type="ECO:0000256" key="7">
    <source>
        <dbReference type="ARBA" id="ARBA00023136"/>
    </source>
</evidence>
<dbReference type="FunFam" id="3.40.50.300:FF:000727">
    <property type="entry name" value="Protein SEY1 homolog"/>
    <property type="match status" value="1"/>
</dbReference>
<dbReference type="STRING" id="1071383.J7RDP2"/>
<dbReference type="GO" id="GO:0003924">
    <property type="term" value="F:GTPase activity"/>
    <property type="evidence" value="ECO:0007669"/>
    <property type="project" value="UniProtKB-UniRule"/>
</dbReference>
<evidence type="ECO:0000256" key="4">
    <source>
        <dbReference type="ARBA" id="ARBA00022824"/>
    </source>
</evidence>
<dbReference type="Pfam" id="PF20428">
    <property type="entry name" value="Sey1_3HB"/>
    <property type="match status" value="1"/>
</dbReference>